<dbReference type="AlphaFoldDB" id="A0A8T1SGK5"/>
<evidence type="ECO:0000313" key="2">
    <source>
        <dbReference type="EMBL" id="KAG6927988.1"/>
    </source>
</evidence>
<dbReference type="InterPro" id="IPR003309">
    <property type="entry name" value="SCAN_dom"/>
</dbReference>
<dbReference type="OrthoDB" id="10000497at2759"/>
<dbReference type="Proteomes" id="UP000765507">
    <property type="component" value="Unassembled WGS sequence"/>
</dbReference>
<feature type="non-terminal residue" evidence="2">
    <location>
        <position position="131"/>
    </location>
</feature>
<dbReference type="EMBL" id="JAHGAV010000233">
    <property type="protein sequence ID" value="KAG6927988.1"/>
    <property type="molecule type" value="Genomic_DNA"/>
</dbReference>
<feature type="non-terminal residue" evidence="2">
    <location>
        <position position="1"/>
    </location>
</feature>
<proteinExistence type="predicted"/>
<dbReference type="Pfam" id="PF02023">
    <property type="entry name" value="SCAN"/>
    <property type="match status" value="1"/>
</dbReference>
<comment type="caution">
    <text evidence="2">The sequence shown here is derived from an EMBL/GenBank/DDBJ whole genome shotgun (WGS) entry which is preliminary data.</text>
</comment>
<reference evidence="2 3" key="1">
    <citation type="journal article" date="2020" name="G3 (Bethesda)">
        <title>Draft Genome of the Common Snapping Turtle, Chelydra serpentina, a Model for Phenotypic Plasticity in Reptiles.</title>
        <authorList>
            <person name="Das D."/>
            <person name="Singh S.K."/>
            <person name="Bierstedt J."/>
            <person name="Erickson A."/>
            <person name="Galli G.L.J."/>
            <person name="Crossley D.A. 2nd"/>
            <person name="Rhen T."/>
        </authorList>
    </citation>
    <scope>NUCLEOTIDE SEQUENCE [LARGE SCALE GENOMIC DNA]</scope>
    <source>
        <strain evidence="2">KW</strain>
    </source>
</reference>
<sequence length="131" mass="15281">YFDMTTEAAMDYPQLKAEILARSGVTPAIRAQRFHEWRYWGNKVPRSQLLDLIHLARKWLHPETHGPEKIVEILVLDRYMRGLPPDIRGWVRQNDPASYDELVALVERHLAAQELSRTTGEGKRQIQRQAP</sequence>
<dbReference type="PANTHER" id="PTHR46888">
    <property type="entry name" value="ZINC KNUCKLE DOMAINCONTAINING PROTEIN-RELATED"/>
    <property type="match status" value="1"/>
</dbReference>
<dbReference type="InterPro" id="IPR038269">
    <property type="entry name" value="SCAN_sf"/>
</dbReference>
<dbReference type="SUPFAM" id="SSF47353">
    <property type="entry name" value="Retrovirus capsid dimerization domain-like"/>
    <property type="match status" value="1"/>
</dbReference>
<dbReference type="Gene3D" id="1.10.4020.10">
    <property type="entry name" value="DNA breaking-rejoining enzymes"/>
    <property type="match status" value="1"/>
</dbReference>
<dbReference type="PANTHER" id="PTHR46888:SF15">
    <property type="entry name" value="ZINC FINGER AND SCAN DOMAIN-CONTAINING PROTEIN 12-LIKE"/>
    <property type="match status" value="1"/>
</dbReference>
<gene>
    <name evidence="2" type="ORF">G0U57_008944</name>
</gene>
<dbReference type="SMART" id="SM00431">
    <property type="entry name" value="SCAN"/>
    <property type="match status" value="1"/>
</dbReference>
<evidence type="ECO:0000313" key="3">
    <source>
        <dbReference type="Proteomes" id="UP000765507"/>
    </source>
</evidence>
<name>A0A8T1SGK5_CHESE</name>
<feature type="domain" description="SCAN box" evidence="1">
    <location>
        <begin position="32"/>
        <end position="107"/>
    </location>
</feature>
<evidence type="ECO:0000259" key="1">
    <source>
        <dbReference type="PROSITE" id="PS50804"/>
    </source>
</evidence>
<protein>
    <submittedName>
        <fullName evidence="2">Zinc finger BED-type containing 9</fullName>
    </submittedName>
</protein>
<accession>A0A8T1SGK5</accession>
<keyword evidence="3" id="KW-1185">Reference proteome</keyword>
<organism evidence="2 3">
    <name type="scientific">Chelydra serpentina</name>
    <name type="common">Snapping turtle</name>
    <name type="synonym">Testudo serpentina</name>
    <dbReference type="NCBI Taxonomy" id="8475"/>
    <lineage>
        <taxon>Eukaryota</taxon>
        <taxon>Metazoa</taxon>
        <taxon>Chordata</taxon>
        <taxon>Craniata</taxon>
        <taxon>Vertebrata</taxon>
        <taxon>Euteleostomi</taxon>
        <taxon>Archelosauria</taxon>
        <taxon>Testudinata</taxon>
        <taxon>Testudines</taxon>
        <taxon>Cryptodira</taxon>
        <taxon>Durocryptodira</taxon>
        <taxon>Americhelydia</taxon>
        <taxon>Chelydroidea</taxon>
        <taxon>Chelydridae</taxon>
        <taxon>Chelydra</taxon>
    </lineage>
</organism>
<dbReference type="PROSITE" id="PS50804">
    <property type="entry name" value="SCAN_BOX"/>
    <property type="match status" value="1"/>
</dbReference>